<reference evidence="2" key="1">
    <citation type="journal article" date="2022" name="Mol. Ecol. Resour.">
        <title>The genomes of chicory, endive, great burdock and yacon provide insights into Asteraceae palaeo-polyploidization history and plant inulin production.</title>
        <authorList>
            <person name="Fan W."/>
            <person name="Wang S."/>
            <person name="Wang H."/>
            <person name="Wang A."/>
            <person name="Jiang F."/>
            <person name="Liu H."/>
            <person name="Zhao H."/>
            <person name="Xu D."/>
            <person name="Zhang Y."/>
        </authorList>
    </citation>
    <scope>NUCLEOTIDE SEQUENCE [LARGE SCALE GENOMIC DNA]</scope>
    <source>
        <strain evidence="2">cv. Yunnan</strain>
    </source>
</reference>
<dbReference type="Proteomes" id="UP001056120">
    <property type="component" value="Linkage Group LG12"/>
</dbReference>
<comment type="caution">
    <text evidence="1">The sequence shown here is derived from an EMBL/GenBank/DDBJ whole genome shotgun (WGS) entry which is preliminary data.</text>
</comment>
<protein>
    <submittedName>
        <fullName evidence="1">Uncharacterized protein</fullName>
    </submittedName>
</protein>
<dbReference type="EMBL" id="CM042029">
    <property type="protein sequence ID" value="KAI3794692.1"/>
    <property type="molecule type" value="Genomic_DNA"/>
</dbReference>
<reference evidence="1 2" key="2">
    <citation type="journal article" date="2022" name="Mol. Ecol. Resour.">
        <title>The genomes of chicory, endive, great burdock and yacon provide insights into Asteraceae paleo-polyploidization history and plant inulin production.</title>
        <authorList>
            <person name="Fan W."/>
            <person name="Wang S."/>
            <person name="Wang H."/>
            <person name="Wang A."/>
            <person name="Jiang F."/>
            <person name="Liu H."/>
            <person name="Zhao H."/>
            <person name="Xu D."/>
            <person name="Zhang Y."/>
        </authorList>
    </citation>
    <scope>NUCLEOTIDE SEQUENCE [LARGE SCALE GENOMIC DNA]</scope>
    <source>
        <strain evidence="2">cv. Yunnan</strain>
        <tissue evidence="1">Leaves</tissue>
    </source>
</reference>
<evidence type="ECO:0000313" key="1">
    <source>
        <dbReference type="EMBL" id="KAI3794692.1"/>
    </source>
</evidence>
<sequence>MSYPARAAGSHEDGTSRFTFSDNAISGKIVGRVANALCKSPSQRSAPKIHLCFISVSESVIDRLPSTSLLTHQVLVNEGW</sequence>
<keyword evidence="2" id="KW-1185">Reference proteome</keyword>
<gene>
    <name evidence="1" type="ORF">L1987_37325</name>
</gene>
<organism evidence="1 2">
    <name type="scientific">Smallanthus sonchifolius</name>
    <dbReference type="NCBI Taxonomy" id="185202"/>
    <lineage>
        <taxon>Eukaryota</taxon>
        <taxon>Viridiplantae</taxon>
        <taxon>Streptophyta</taxon>
        <taxon>Embryophyta</taxon>
        <taxon>Tracheophyta</taxon>
        <taxon>Spermatophyta</taxon>
        <taxon>Magnoliopsida</taxon>
        <taxon>eudicotyledons</taxon>
        <taxon>Gunneridae</taxon>
        <taxon>Pentapetalae</taxon>
        <taxon>asterids</taxon>
        <taxon>campanulids</taxon>
        <taxon>Asterales</taxon>
        <taxon>Asteraceae</taxon>
        <taxon>Asteroideae</taxon>
        <taxon>Heliantheae alliance</taxon>
        <taxon>Millerieae</taxon>
        <taxon>Smallanthus</taxon>
    </lineage>
</organism>
<name>A0ACB9HG12_9ASTR</name>
<accession>A0ACB9HG12</accession>
<evidence type="ECO:0000313" key="2">
    <source>
        <dbReference type="Proteomes" id="UP001056120"/>
    </source>
</evidence>
<proteinExistence type="predicted"/>